<feature type="transmembrane region" description="Helical" evidence="1">
    <location>
        <begin position="126"/>
        <end position="143"/>
    </location>
</feature>
<reference evidence="3 4" key="1">
    <citation type="submission" date="2016-11" db="EMBL/GenBank/DDBJ databases">
        <authorList>
            <person name="Jaros S."/>
            <person name="Januszkiewicz K."/>
            <person name="Wedrychowicz H."/>
        </authorList>
    </citation>
    <scope>NUCLEOTIDE SEQUENCE [LARGE SCALE GENOMIC DNA]</scope>
    <source>
        <strain evidence="3 4">GAS138</strain>
    </source>
</reference>
<feature type="transmembrane region" description="Helical" evidence="1">
    <location>
        <begin position="155"/>
        <end position="176"/>
    </location>
</feature>
<evidence type="ECO:0000259" key="2">
    <source>
        <dbReference type="Pfam" id="PF07331"/>
    </source>
</evidence>
<feature type="domain" description="DUF1468" evidence="2">
    <location>
        <begin position="35"/>
        <end position="185"/>
    </location>
</feature>
<feature type="transmembrane region" description="Helical" evidence="1">
    <location>
        <begin position="56"/>
        <end position="79"/>
    </location>
</feature>
<dbReference type="EMBL" id="LT670817">
    <property type="protein sequence ID" value="SHH29242.1"/>
    <property type="molecule type" value="Genomic_DNA"/>
</dbReference>
<dbReference type="Proteomes" id="UP000189796">
    <property type="component" value="Chromosome I"/>
</dbReference>
<organism evidence="3 4">
    <name type="scientific">Bradyrhizobium erythrophlei</name>
    <dbReference type="NCBI Taxonomy" id="1437360"/>
    <lineage>
        <taxon>Bacteria</taxon>
        <taxon>Pseudomonadati</taxon>
        <taxon>Pseudomonadota</taxon>
        <taxon>Alphaproteobacteria</taxon>
        <taxon>Hyphomicrobiales</taxon>
        <taxon>Nitrobacteraceae</taxon>
        <taxon>Bradyrhizobium</taxon>
    </lineage>
</organism>
<feature type="transmembrane region" description="Helical" evidence="1">
    <location>
        <begin position="104"/>
        <end position="120"/>
    </location>
</feature>
<name>A0A1M5RSC6_9BRAD</name>
<dbReference type="AlphaFoldDB" id="A0A1M5RSC6"/>
<sequence>MSLPEQASSTSSEHPETVVGQRTDLLSAIGWMTLGMAILIGSVMMDRLEDQDINPYTIPGLLPGLLGIAMMILGALLALRSWRAPPSRPAKTVDPSTSQAGRKRLALVLGLCLAFGVGLVGHGLPFWLAVVIFVTASILSLQYQQRLATESPIKLRQFAAATAIGLGAGIAITIIFQDFFLVHLP</sequence>
<accession>A0A1M5RSC6</accession>
<dbReference type="Pfam" id="PF07331">
    <property type="entry name" value="TctB"/>
    <property type="match status" value="1"/>
</dbReference>
<proteinExistence type="predicted"/>
<gene>
    <name evidence="3" type="ORF">SAMN05443248_4346</name>
</gene>
<feature type="transmembrane region" description="Helical" evidence="1">
    <location>
        <begin position="25"/>
        <end position="44"/>
    </location>
</feature>
<protein>
    <submittedName>
        <fullName evidence="3">Tripartite tricarboxylate transporter TctB family protein</fullName>
    </submittedName>
</protein>
<keyword evidence="1" id="KW-0812">Transmembrane</keyword>
<dbReference type="InterPro" id="IPR009936">
    <property type="entry name" value="DUF1468"/>
</dbReference>
<keyword evidence="1" id="KW-0472">Membrane</keyword>
<evidence type="ECO:0000313" key="3">
    <source>
        <dbReference type="EMBL" id="SHH29242.1"/>
    </source>
</evidence>
<evidence type="ECO:0000313" key="4">
    <source>
        <dbReference type="Proteomes" id="UP000189796"/>
    </source>
</evidence>
<evidence type="ECO:0000256" key="1">
    <source>
        <dbReference type="SAM" id="Phobius"/>
    </source>
</evidence>
<keyword evidence="1" id="KW-1133">Transmembrane helix</keyword>